<comment type="function">
    <text evidence="9">Required for the biogenesis of c-type cytochromes. Possible subunit of a heme lyase.</text>
</comment>
<evidence type="ECO:0000259" key="13">
    <source>
        <dbReference type="Pfam" id="PF16327"/>
    </source>
</evidence>
<feature type="transmembrane region" description="Helical" evidence="11">
    <location>
        <begin position="620"/>
        <end position="640"/>
    </location>
</feature>
<feature type="transmembrane region" description="Helical" evidence="11">
    <location>
        <begin position="128"/>
        <end position="147"/>
    </location>
</feature>
<keyword evidence="15" id="KW-1185">Reference proteome</keyword>
<feature type="transmembrane region" description="Helical" evidence="11">
    <location>
        <begin position="276"/>
        <end position="295"/>
    </location>
</feature>
<sequence>MALPGAEEGHYALALACVLALAQGVLPLWGAARRRRTLLELAPALCFAQLAALLLSFACLVISAVRDDFSVENVAANSALSKPLLYKITGVWGNHEGSILLWCLILAICGGAVAWFGRGLPLVLKARVLAILGAVSTGFQLFCLLTSDPFARVWPAPADGQGMNPLLQDPGLAFHPPVLYTGYVGFAVPFAFAVAALIEGRVDAAWGRWVRPWAVTAWCFLTLGIAMGSWWSYYVLGWGGYWFWDPVENASLIPWLTGTALVHSAIVVEKRDALRIWTVLLAIATFSFSLSGTFLVRSGILNSVHAFANDPARGLFILLLLALVIGGSLLLFAWRAPSLVSGGIFAPLSREGGLVLNNILLCALCAVVVTGTMYPPFMQILTGRTLSVGKPFFDATTIPLALPLMAAMAAGVLLPWKRGQMRPLLRRLRPAAALAFLGLIGGLATCTGIIPALCAAFAIWVIAGSVTDLALRLGLGRGHGMLKQRLPHLPRAVWGSAIAHIGAGVTVLGLTGMSQAQHRIVELGIGQSVHQGALDWTLTAIRQEKGPNYRATLADLTVSRNGREIAIMHPSRRDFTAQHQVTTDVAIRTNLLRDLYAALGESHGEGKAARHVLRLHVNPLAPWIWLGGVIMALGGALSLSDRRHRFGAPRKPGGQGAGRIARSPSGTADGTGRDPEGVAS</sequence>
<feature type="transmembrane region" description="Helical" evidence="11">
    <location>
        <begin position="44"/>
        <end position="65"/>
    </location>
</feature>
<feature type="region of interest" description="Disordered" evidence="10">
    <location>
        <begin position="644"/>
        <end position="680"/>
    </location>
</feature>
<feature type="transmembrane region" description="Helical" evidence="11">
    <location>
        <begin position="450"/>
        <end position="471"/>
    </location>
</feature>
<keyword evidence="5 11" id="KW-0812">Transmembrane</keyword>
<dbReference type="Pfam" id="PF16327">
    <property type="entry name" value="CcmF_C"/>
    <property type="match status" value="1"/>
</dbReference>
<dbReference type="GO" id="GO:0005886">
    <property type="term" value="C:plasma membrane"/>
    <property type="evidence" value="ECO:0007669"/>
    <property type="project" value="UniProtKB-SubCell"/>
</dbReference>
<dbReference type="GO" id="GO:0015232">
    <property type="term" value="F:heme transmembrane transporter activity"/>
    <property type="evidence" value="ECO:0007669"/>
    <property type="project" value="InterPro"/>
</dbReference>
<dbReference type="PRINTS" id="PR01411">
    <property type="entry name" value="CCMFBIOGNSIS"/>
</dbReference>
<keyword evidence="6" id="KW-0201">Cytochrome c-type biogenesis</keyword>
<dbReference type="NCBIfam" id="NF007691">
    <property type="entry name" value="PRK10369.1"/>
    <property type="match status" value="1"/>
</dbReference>
<feature type="transmembrane region" description="Helical" evidence="11">
    <location>
        <begin position="12"/>
        <end position="32"/>
    </location>
</feature>
<dbReference type="GO" id="GO:0017004">
    <property type="term" value="P:cytochrome complex assembly"/>
    <property type="evidence" value="ECO:0007669"/>
    <property type="project" value="UniProtKB-KW"/>
</dbReference>
<evidence type="ECO:0000313" key="15">
    <source>
        <dbReference type="Proteomes" id="UP000321405"/>
    </source>
</evidence>
<keyword evidence="4" id="KW-0997">Cell inner membrane</keyword>
<accession>A0A511BLV7</accession>
<name>A0A511BLV7_9PROT</name>
<organism evidence="14 15">
    <name type="scientific">Swaminathania salitolerans</name>
    <dbReference type="NCBI Taxonomy" id="182838"/>
    <lineage>
        <taxon>Bacteria</taxon>
        <taxon>Pseudomonadati</taxon>
        <taxon>Pseudomonadota</taxon>
        <taxon>Alphaproteobacteria</taxon>
        <taxon>Acetobacterales</taxon>
        <taxon>Acetobacteraceae</taxon>
        <taxon>Swaminathania</taxon>
    </lineage>
</organism>
<dbReference type="AlphaFoldDB" id="A0A511BLV7"/>
<gene>
    <name evidence="14" type="primary">cycK</name>
    <name evidence="14" type="ORF">SSA02_04830</name>
</gene>
<evidence type="ECO:0000313" key="14">
    <source>
        <dbReference type="EMBL" id="GEL01320.1"/>
    </source>
</evidence>
<protein>
    <submittedName>
        <fullName evidence="14">Cytochrome c-type biogenesis protein CycK</fullName>
    </submittedName>
</protein>
<evidence type="ECO:0000256" key="4">
    <source>
        <dbReference type="ARBA" id="ARBA00022519"/>
    </source>
</evidence>
<feature type="transmembrane region" description="Helical" evidence="11">
    <location>
        <begin position="397"/>
        <end position="416"/>
    </location>
</feature>
<dbReference type="InterPro" id="IPR002541">
    <property type="entry name" value="Cyt_c_assembly"/>
</dbReference>
<reference evidence="14 15" key="1">
    <citation type="submission" date="2019-07" db="EMBL/GenBank/DDBJ databases">
        <title>Whole genome shotgun sequence of Swaminathania salitolerans NBRC 104436.</title>
        <authorList>
            <person name="Hosoyama A."/>
            <person name="Uohara A."/>
            <person name="Ohji S."/>
            <person name="Ichikawa N."/>
        </authorList>
    </citation>
    <scope>NUCLEOTIDE SEQUENCE [LARGE SCALE GENOMIC DNA]</scope>
    <source>
        <strain evidence="14 15">NBRC 104436</strain>
    </source>
</reference>
<keyword evidence="8 11" id="KW-0472">Membrane</keyword>
<dbReference type="PRINTS" id="PR01410">
    <property type="entry name" value="CCBIOGENESIS"/>
</dbReference>
<evidence type="ECO:0000256" key="9">
    <source>
        <dbReference type="ARBA" id="ARBA00037230"/>
    </source>
</evidence>
<feature type="compositionally biased region" description="Basic and acidic residues" evidence="10">
    <location>
        <begin position="671"/>
        <end position="680"/>
    </location>
</feature>
<dbReference type="GO" id="GO:0020037">
    <property type="term" value="F:heme binding"/>
    <property type="evidence" value="ECO:0007669"/>
    <property type="project" value="InterPro"/>
</dbReference>
<feature type="transmembrane region" description="Helical" evidence="11">
    <location>
        <begin position="210"/>
        <end position="232"/>
    </location>
</feature>
<feature type="transmembrane region" description="Helical" evidence="11">
    <location>
        <begin position="315"/>
        <end position="334"/>
    </location>
</feature>
<dbReference type="EMBL" id="BJVC01000001">
    <property type="protein sequence ID" value="GEL01320.1"/>
    <property type="molecule type" value="Genomic_DNA"/>
</dbReference>
<evidence type="ECO:0000256" key="10">
    <source>
        <dbReference type="SAM" id="MobiDB-lite"/>
    </source>
</evidence>
<dbReference type="RefSeq" id="WP_147092290.1">
    <property type="nucleotide sequence ID" value="NZ_BJVC01000001.1"/>
</dbReference>
<evidence type="ECO:0000256" key="8">
    <source>
        <dbReference type="ARBA" id="ARBA00023136"/>
    </source>
</evidence>
<feature type="transmembrane region" description="Helical" evidence="11">
    <location>
        <begin position="99"/>
        <end position="116"/>
    </location>
</feature>
<feature type="transmembrane region" description="Helical" evidence="11">
    <location>
        <begin position="355"/>
        <end position="377"/>
    </location>
</feature>
<keyword evidence="7 11" id="KW-1133">Transmembrane helix</keyword>
<dbReference type="InterPro" id="IPR032523">
    <property type="entry name" value="CcmF_C"/>
</dbReference>
<evidence type="ECO:0000256" key="1">
    <source>
        <dbReference type="ARBA" id="ARBA00004429"/>
    </source>
</evidence>
<dbReference type="Proteomes" id="UP000321405">
    <property type="component" value="Unassembled WGS sequence"/>
</dbReference>
<dbReference type="OrthoDB" id="9761451at2"/>
<evidence type="ECO:0000256" key="11">
    <source>
        <dbReference type="SAM" id="Phobius"/>
    </source>
</evidence>
<keyword evidence="3" id="KW-1003">Cell membrane</keyword>
<feature type="domain" description="Cytochrome c-type biogenesis protein CcmF C-terminal" evidence="13">
    <location>
        <begin position="318"/>
        <end position="642"/>
    </location>
</feature>
<dbReference type="InterPro" id="IPR003567">
    <property type="entry name" value="Cyt_c_biogenesis"/>
</dbReference>
<dbReference type="Pfam" id="PF01578">
    <property type="entry name" value="Cytochrom_C_asm"/>
    <property type="match status" value="1"/>
</dbReference>
<dbReference type="InterPro" id="IPR003568">
    <property type="entry name" value="Cyt_c_biogenesis_CcmF"/>
</dbReference>
<feature type="domain" description="Cytochrome c assembly protein" evidence="12">
    <location>
        <begin position="92"/>
        <end position="298"/>
    </location>
</feature>
<evidence type="ECO:0000259" key="12">
    <source>
        <dbReference type="Pfam" id="PF01578"/>
    </source>
</evidence>
<evidence type="ECO:0000256" key="3">
    <source>
        <dbReference type="ARBA" id="ARBA00022475"/>
    </source>
</evidence>
<feature type="transmembrane region" description="Helical" evidence="11">
    <location>
        <begin position="252"/>
        <end position="269"/>
    </location>
</feature>
<dbReference type="PANTHER" id="PTHR43653:SF1">
    <property type="entry name" value="CYTOCHROME C-TYPE BIOGENESIS PROTEIN CCMF"/>
    <property type="match status" value="1"/>
</dbReference>
<proteinExistence type="inferred from homology"/>
<evidence type="ECO:0000256" key="7">
    <source>
        <dbReference type="ARBA" id="ARBA00022989"/>
    </source>
</evidence>
<comment type="similarity">
    <text evidence="2">Belongs to the CcmF/CycK/Ccl1/NrfE/CcsA family.</text>
</comment>
<evidence type="ECO:0000256" key="2">
    <source>
        <dbReference type="ARBA" id="ARBA00009186"/>
    </source>
</evidence>
<comment type="caution">
    <text evidence="14">The sequence shown here is derived from an EMBL/GenBank/DDBJ whole genome shotgun (WGS) entry which is preliminary data.</text>
</comment>
<feature type="transmembrane region" description="Helical" evidence="11">
    <location>
        <begin position="178"/>
        <end position="198"/>
    </location>
</feature>
<comment type="subcellular location">
    <subcellularLocation>
        <location evidence="1">Cell inner membrane</location>
        <topology evidence="1">Multi-pass membrane protein</topology>
    </subcellularLocation>
</comment>
<evidence type="ECO:0000256" key="6">
    <source>
        <dbReference type="ARBA" id="ARBA00022748"/>
    </source>
</evidence>
<dbReference type="NCBIfam" id="TIGR00353">
    <property type="entry name" value="nrfE"/>
    <property type="match status" value="1"/>
</dbReference>
<dbReference type="PANTHER" id="PTHR43653">
    <property type="entry name" value="CYTOCHROME C ASSEMBLY PROTEIN-RELATED"/>
    <property type="match status" value="1"/>
</dbReference>
<feature type="transmembrane region" description="Helical" evidence="11">
    <location>
        <begin position="492"/>
        <end position="513"/>
    </location>
</feature>
<evidence type="ECO:0000256" key="5">
    <source>
        <dbReference type="ARBA" id="ARBA00022692"/>
    </source>
</evidence>
<feature type="transmembrane region" description="Helical" evidence="11">
    <location>
        <begin position="428"/>
        <end position="444"/>
    </location>
</feature>